<comment type="subcellular location">
    <subcellularLocation>
        <location evidence="1">Cell membrane</location>
        <topology evidence="1">Multi-pass membrane protein</topology>
    </subcellularLocation>
    <subcellularLocation>
        <location evidence="6">Membrane</location>
        <topology evidence="6">Multi-pass membrane protein</topology>
    </subcellularLocation>
</comment>
<reference evidence="10" key="1">
    <citation type="submission" date="2021-11" db="EMBL/GenBank/DDBJ databases">
        <title>Genome sequence.</title>
        <authorList>
            <person name="Sun Q."/>
        </authorList>
    </citation>
    <scope>NUCLEOTIDE SEQUENCE</scope>
    <source>
        <strain evidence="10">JC740</strain>
    </source>
</reference>
<sequence>MKPLDQNVPPSSSPASHPGTKPNNSGATSLGDHAVGGLAAGAQSPADHWGEPVEPRQSYASSGVASVPADDITFPQDESTTTNWIAAAGPIGLGLVGAVAFYGVVYAVNWGPLNRYFLGHPVAIAAAVLFSVACAILVVRALQVVRDRQQLDLLRDEDLLLQTATLPGQSPAQQWLQQNDAGAIARNWMQSLRGLPVATRNSLLVRRLTDVLSRQAHRSGTGELPQDLRELSDRDADAAHDSYGLIRIIVWAIPMLGFLGTVIGITQTLGGLDFSDGTAAVDRLKSGLYVAFDTTALGLVLSVLAIFLQFPVERAQQGLLVKVDQRVRDLVSGNLPSEDAADNQTALVTQLCDGIRVAVQESLVTQAKLWRETIEEAQSAWRDQHDQGAEQFRSLMQASLQPALTSHADRIEATVSRLDAIGGGLGQTLKDQTKAWNDAMQATSVEVQTHRRTLLTHTEAMTSLAEQQSMAAPTTVAPTLDPVMEEAMRALARAVDSLSKRLPVNASGQNADRSDSKRRAA</sequence>
<feature type="transmembrane region" description="Helical" evidence="8">
    <location>
        <begin position="117"/>
        <end position="139"/>
    </location>
</feature>
<dbReference type="Pfam" id="PF01618">
    <property type="entry name" value="MotA_ExbB"/>
    <property type="match status" value="1"/>
</dbReference>
<keyword evidence="5 8" id="KW-0472">Membrane</keyword>
<evidence type="ECO:0000256" key="7">
    <source>
        <dbReference type="SAM" id="MobiDB-lite"/>
    </source>
</evidence>
<keyword evidence="4 8" id="KW-1133">Transmembrane helix</keyword>
<evidence type="ECO:0000256" key="2">
    <source>
        <dbReference type="ARBA" id="ARBA00022475"/>
    </source>
</evidence>
<evidence type="ECO:0000256" key="1">
    <source>
        <dbReference type="ARBA" id="ARBA00004651"/>
    </source>
</evidence>
<feature type="region of interest" description="Disordered" evidence="7">
    <location>
        <begin position="1"/>
        <end position="61"/>
    </location>
</feature>
<keyword evidence="2" id="KW-1003">Cell membrane</keyword>
<organism evidence="10 11">
    <name type="scientific">Rhodopirellula halodulae</name>
    <dbReference type="NCBI Taxonomy" id="2894198"/>
    <lineage>
        <taxon>Bacteria</taxon>
        <taxon>Pseudomonadati</taxon>
        <taxon>Planctomycetota</taxon>
        <taxon>Planctomycetia</taxon>
        <taxon>Pirellulales</taxon>
        <taxon>Pirellulaceae</taxon>
        <taxon>Rhodopirellula</taxon>
    </lineage>
</organism>
<evidence type="ECO:0000256" key="8">
    <source>
        <dbReference type="SAM" id="Phobius"/>
    </source>
</evidence>
<dbReference type="Proteomes" id="UP001430306">
    <property type="component" value="Unassembled WGS sequence"/>
</dbReference>
<keyword evidence="6" id="KW-0653">Protein transport</keyword>
<dbReference type="PANTHER" id="PTHR30625">
    <property type="entry name" value="PROTEIN TOLQ"/>
    <property type="match status" value="1"/>
</dbReference>
<gene>
    <name evidence="10" type="ORF">LOC71_07445</name>
</gene>
<evidence type="ECO:0000256" key="3">
    <source>
        <dbReference type="ARBA" id="ARBA00022692"/>
    </source>
</evidence>
<feature type="transmembrane region" description="Helical" evidence="8">
    <location>
        <begin position="244"/>
        <end position="266"/>
    </location>
</feature>
<keyword evidence="11" id="KW-1185">Reference proteome</keyword>
<keyword evidence="3 8" id="KW-0812">Transmembrane</keyword>
<name>A0ABS8NGZ0_9BACT</name>
<evidence type="ECO:0000313" key="11">
    <source>
        <dbReference type="Proteomes" id="UP001430306"/>
    </source>
</evidence>
<dbReference type="PANTHER" id="PTHR30625:SF11">
    <property type="entry name" value="MOTA_TOLQ_EXBB PROTON CHANNEL DOMAIN-CONTAINING PROTEIN"/>
    <property type="match status" value="1"/>
</dbReference>
<dbReference type="InterPro" id="IPR002898">
    <property type="entry name" value="MotA_ExbB_proton_chnl"/>
</dbReference>
<comment type="similarity">
    <text evidence="6">Belongs to the exbB/tolQ family.</text>
</comment>
<keyword evidence="6" id="KW-0813">Transport</keyword>
<proteinExistence type="inferred from homology"/>
<protein>
    <submittedName>
        <fullName evidence="10">MotA/TolQ/ExbB proton channel family protein</fullName>
    </submittedName>
</protein>
<feature type="compositionally biased region" description="Polar residues" evidence="7">
    <location>
        <begin position="8"/>
        <end position="28"/>
    </location>
</feature>
<feature type="transmembrane region" description="Helical" evidence="8">
    <location>
        <begin position="84"/>
        <end position="105"/>
    </location>
</feature>
<dbReference type="RefSeq" id="WP_230272780.1">
    <property type="nucleotide sequence ID" value="NZ_JAJKFW010000016.1"/>
</dbReference>
<evidence type="ECO:0000256" key="6">
    <source>
        <dbReference type="RuleBase" id="RU004057"/>
    </source>
</evidence>
<feature type="domain" description="MotA/TolQ/ExbB proton channel" evidence="9">
    <location>
        <begin position="225"/>
        <end position="309"/>
    </location>
</feature>
<comment type="caution">
    <text evidence="10">The sequence shown here is derived from an EMBL/GenBank/DDBJ whole genome shotgun (WGS) entry which is preliminary data.</text>
</comment>
<evidence type="ECO:0000256" key="4">
    <source>
        <dbReference type="ARBA" id="ARBA00022989"/>
    </source>
</evidence>
<evidence type="ECO:0000259" key="9">
    <source>
        <dbReference type="Pfam" id="PF01618"/>
    </source>
</evidence>
<feature type="transmembrane region" description="Helical" evidence="8">
    <location>
        <begin position="286"/>
        <end position="308"/>
    </location>
</feature>
<evidence type="ECO:0000313" key="10">
    <source>
        <dbReference type="EMBL" id="MCC9642103.1"/>
    </source>
</evidence>
<dbReference type="InterPro" id="IPR050790">
    <property type="entry name" value="ExbB/TolQ_transport"/>
</dbReference>
<accession>A0ABS8NGZ0</accession>
<dbReference type="EMBL" id="JAJKFW010000016">
    <property type="protein sequence ID" value="MCC9642103.1"/>
    <property type="molecule type" value="Genomic_DNA"/>
</dbReference>
<evidence type="ECO:0000256" key="5">
    <source>
        <dbReference type="ARBA" id="ARBA00023136"/>
    </source>
</evidence>